<evidence type="ECO:0000313" key="4">
    <source>
        <dbReference type="Proteomes" id="UP001597371"/>
    </source>
</evidence>
<feature type="transmembrane region" description="Helical" evidence="1">
    <location>
        <begin position="190"/>
        <end position="208"/>
    </location>
</feature>
<dbReference type="EMBL" id="JBHUIJ010000023">
    <property type="protein sequence ID" value="MFD2239032.1"/>
    <property type="molecule type" value="Genomic_DNA"/>
</dbReference>
<gene>
    <name evidence="3" type="ORF">ACFSKQ_16385</name>
</gene>
<keyword evidence="1" id="KW-1133">Transmembrane helix</keyword>
<feature type="domain" description="Heparan-alpha-glucosaminide N-acetyltransferase catalytic" evidence="2">
    <location>
        <begin position="23"/>
        <end position="245"/>
    </location>
</feature>
<evidence type="ECO:0000313" key="3">
    <source>
        <dbReference type="EMBL" id="MFD2239032.1"/>
    </source>
</evidence>
<dbReference type="Pfam" id="PF07786">
    <property type="entry name" value="HGSNAT_cat"/>
    <property type="match status" value="1"/>
</dbReference>
<protein>
    <submittedName>
        <fullName evidence="3">Heparan-alpha-glucosaminide N-acetyltransferase</fullName>
        <ecNumber evidence="3">2.3.1.78</ecNumber>
    </submittedName>
</protein>
<keyword evidence="1" id="KW-0472">Membrane</keyword>
<evidence type="ECO:0000259" key="2">
    <source>
        <dbReference type="Pfam" id="PF07786"/>
    </source>
</evidence>
<dbReference type="EC" id="2.3.1.78" evidence="3"/>
<accession>A0ABW5CQN7</accession>
<proteinExistence type="predicted"/>
<comment type="caution">
    <text evidence="3">The sequence shown here is derived from an EMBL/GenBank/DDBJ whole genome shotgun (WGS) entry which is preliminary data.</text>
</comment>
<name>A0ABW5CQN7_9HYPH</name>
<feature type="transmembrane region" description="Helical" evidence="1">
    <location>
        <begin position="122"/>
        <end position="141"/>
    </location>
</feature>
<feature type="transmembrane region" description="Helical" evidence="1">
    <location>
        <begin position="237"/>
        <end position="258"/>
    </location>
</feature>
<sequence>MSRTSLSQVDAAPSLRTTTKIGRIDLLDVARGIALIAMLVYHFTWDLEFFGYLPAGTAGTGGWRIFARGIASSFLLLVGISFILAHLDGVKPRPFGKRMAQVAAGAGAVTVATFVATPQSFVFFGILHQIAVASVIALVFLRLPAALIALVGAAIIALPAFFATDLMNPRWLAWIGFAAREPLSNDLVPIFPWTGIVLLGMAFSKIALRAGLWQRLSAWKAAGRPSRLLATIGRHSLAFYLVHQPVSIAIVAAVAYLAPPDRIAAFPEDCRRACLAQQADEAFCLSYCACVQTDLTERNLLADLLEGRLDEAGQSDVQETILACSFDPNR</sequence>
<reference evidence="4" key="1">
    <citation type="journal article" date="2019" name="Int. J. Syst. Evol. Microbiol.">
        <title>The Global Catalogue of Microorganisms (GCM) 10K type strain sequencing project: providing services to taxonomists for standard genome sequencing and annotation.</title>
        <authorList>
            <consortium name="The Broad Institute Genomics Platform"/>
            <consortium name="The Broad Institute Genome Sequencing Center for Infectious Disease"/>
            <person name="Wu L."/>
            <person name="Ma J."/>
        </authorList>
    </citation>
    <scope>NUCLEOTIDE SEQUENCE [LARGE SCALE GENOMIC DNA]</scope>
    <source>
        <strain evidence="4">ZS-35-S2</strain>
    </source>
</reference>
<feature type="transmembrane region" description="Helical" evidence="1">
    <location>
        <begin position="99"/>
        <end position="116"/>
    </location>
</feature>
<keyword evidence="1" id="KW-0812">Transmembrane</keyword>
<dbReference type="GO" id="GO:0015019">
    <property type="term" value="F:heparan-alpha-glucosaminide N-acetyltransferase activity"/>
    <property type="evidence" value="ECO:0007669"/>
    <property type="project" value="UniProtKB-EC"/>
</dbReference>
<keyword evidence="4" id="KW-1185">Reference proteome</keyword>
<feature type="transmembrane region" description="Helical" evidence="1">
    <location>
        <begin position="26"/>
        <end position="45"/>
    </location>
</feature>
<dbReference type="Proteomes" id="UP001597371">
    <property type="component" value="Unassembled WGS sequence"/>
</dbReference>
<feature type="transmembrane region" description="Helical" evidence="1">
    <location>
        <begin position="65"/>
        <end position="87"/>
    </location>
</feature>
<keyword evidence="3" id="KW-0808">Transferase</keyword>
<dbReference type="InterPro" id="IPR012429">
    <property type="entry name" value="HGSNAT_cat"/>
</dbReference>
<dbReference type="RefSeq" id="WP_209736242.1">
    <property type="nucleotide sequence ID" value="NZ_CP072611.1"/>
</dbReference>
<keyword evidence="3" id="KW-0012">Acyltransferase</keyword>
<organism evidence="3 4">
    <name type="scientific">Aureimonas populi</name>
    <dbReference type="NCBI Taxonomy" id="1701758"/>
    <lineage>
        <taxon>Bacteria</taxon>
        <taxon>Pseudomonadati</taxon>
        <taxon>Pseudomonadota</taxon>
        <taxon>Alphaproteobacteria</taxon>
        <taxon>Hyphomicrobiales</taxon>
        <taxon>Aurantimonadaceae</taxon>
        <taxon>Aureimonas</taxon>
    </lineage>
</organism>
<feature type="transmembrane region" description="Helical" evidence="1">
    <location>
        <begin position="146"/>
        <end position="164"/>
    </location>
</feature>
<evidence type="ECO:0000256" key="1">
    <source>
        <dbReference type="SAM" id="Phobius"/>
    </source>
</evidence>